<evidence type="ECO:0000256" key="7">
    <source>
        <dbReference type="PROSITE-ProRule" id="PRU10141"/>
    </source>
</evidence>
<dbReference type="GO" id="GO:0005524">
    <property type="term" value="F:ATP binding"/>
    <property type="evidence" value="ECO:0007669"/>
    <property type="project" value="UniProtKB-UniRule"/>
</dbReference>
<keyword evidence="9" id="KW-0472">Membrane</keyword>
<dbReference type="GO" id="GO:0004674">
    <property type="term" value="F:protein serine/threonine kinase activity"/>
    <property type="evidence" value="ECO:0007669"/>
    <property type="project" value="UniProtKB-KW"/>
</dbReference>
<gene>
    <name evidence="11" type="ORF">AWC08_02325</name>
</gene>
<dbReference type="GO" id="GO:0080090">
    <property type="term" value="P:regulation of primary metabolic process"/>
    <property type="evidence" value="ECO:0007669"/>
    <property type="project" value="UniProtKB-ARBA"/>
</dbReference>
<evidence type="ECO:0000313" key="12">
    <source>
        <dbReference type="Proteomes" id="UP000193928"/>
    </source>
</evidence>
<accession>A0A1X1VW98</accession>
<keyword evidence="6 7" id="KW-0067">ATP-binding</keyword>
<dbReference type="PROSITE" id="PS00107">
    <property type="entry name" value="PROTEIN_KINASE_ATP"/>
    <property type="match status" value="1"/>
</dbReference>
<feature type="domain" description="Protein kinase" evidence="10">
    <location>
        <begin position="44"/>
        <end position="312"/>
    </location>
</feature>
<keyword evidence="9" id="KW-1133">Transmembrane helix</keyword>
<dbReference type="EC" id="2.7.11.1" evidence="1"/>
<evidence type="ECO:0000256" key="1">
    <source>
        <dbReference type="ARBA" id="ARBA00012513"/>
    </source>
</evidence>
<evidence type="ECO:0000256" key="5">
    <source>
        <dbReference type="ARBA" id="ARBA00022777"/>
    </source>
</evidence>
<protein>
    <recommendedName>
        <fullName evidence="1">non-specific serine/threonine protein kinase</fullName>
        <ecNumber evidence="1">2.7.11.1</ecNumber>
    </recommendedName>
</protein>
<evidence type="ECO:0000313" key="11">
    <source>
        <dbReference type="EMBL" id="ORV73278.1"/>
    </source>
</evidence>
<dbReference type="Proteomes" id="UP000193928">
    <property type="component" value="Unassembled WGS sequence"/>
</dbReference>
<dbReference type="Pfam" id="PF00069">
    <property type="entry name" value="Pkinase"/>
    <property type="match status" value="1"/>
</dbReference>
<dbReference type="PANTHER" id="PTHR43289">
    <property type="entry name" value="MITOGEN-ACTIVATED PROTEIN KINASE KINASE KINASE 20-RELATED"/>
    <property type="match status" value="1"/>
</dbReference>
<dbReference type="PROSITE" id="PS00108">
    <property type="entry name" value="PROTEIN_KINASE_ST"/>
    <property type="match status" value="1"/>
</dbReference>
<dbReference type="PROSITE" id="PS50011">
    <property type="entry name" value="PROTEIN_KINASE_DOM"/>
    <property type="match status" value="1"/>
</dbReference>
<dbReference type="SMART" id="SM00220">
    <property type="entry name" value="S_TKc"/>
    <property type="match status" value="1"/>
</dbReference>
<feature type="region of interest" description="Disordered" evidence="8">
    <location>
        <begin position="1"/>
        <end position="20"/>
    </location>
</feature>
<dbReference type="AlphaFoldDB" id="A0A1X1VW98"/>
<evidence type="ECO:0000256" key="2">
    <source>
        <dbReference type="ARBA" id="ARBA00022527"/>
    </source>
</evidence>
<keyword evidence="2" id="KW-0723">Serine/threonine-protein kinase</keyword>
<evidence type="ECO:0000256" key="6">
    <source>
        <dbReference type="ARBA" id="ARBA00022840"/>
    </source>
</evidence>
<feature type="compositionally biased region" description="Low complexity" evidence="8">
    <location>
        <begin position="326"/>
        <end position="335"/>
    </location>
</feature>
<evidence type="ECO:0000256" key="4">
    <source>
        <dbReference type="ARBA" id="ARBA00022741"/>
    </source>
</evidence>
<feature type="binding site" evidence="7">
    <location>
        <position position="73"/>
    </location>
    <ligand>
        <name>ATP</name>
        <dbReference type="ChEBI" id="CHEBI:30616"/>
    </ligand>
</feature>
<reference evidence="11 12" key="1">
    <citation type="submission" date="2016-01" db="EMBL/GenBank/DDBJ databases">
        <title>The new phylogeny of the genus Mycobacterium.</title>
        <authorList>
            <person name="Tarcisio F."/>
            <person name="Conor M."/>
            <person name="Antonella G."/>
            <person name="Elisabetta G."/>
            <person name="Giulia F.S."/>
            <person name="Sara T."/>
            <person name="Anna F."/>
            <person name="Clotilde B."/>
            <person name="Roberto B."/>
            <person name="Veronica D.S."/>
            <person name="Fabio R."/>
            <person name="Monica P."/>
            <person name="Olivier J."/>
            <person name="Enrico T."/>
            <person name="Nicola S."/>
        </authorList>
    </citation>
    <scope>NUCLEOTIDE SEQUENCE [LARGE SCALE GENOMIC DNA]</scope>
    <source>
        <strain evidence="11 12">DSM 44160</strain>
    </source>
</reference>
<evidence type="ECO:0000256" key="3">
    <source>
        <dbReference type="ARBA" id="ARBA00022679"/>
    </source>
</evidence>
<dbReference type="SUPFAM" id="SSF56112">
    <property type="entry name" value="Protein kinase-like (PK-like)"/>
    <property type="match status" value="1"/>
</dbReference>
<proteinExistence type="predicted"/>
<evidence type="ECO:0000259" key="10">
    <source>
        <dbReference type="PROSITE" id="PS50011"/>
    </source>
</evidence>
<dbReference type="InterPro" id="IPR017441">
    <property type="entry name" value="Protein_kinase_ATP_BS"/>
</dbReference>
<keyword evidence="9" id="KW-0812">Transmembrane</keyword>
<dbReference type="InterPro" id="IPR000719">
    <property type="entry name" value="Prot_kinase_dom"/>
</dbReference>
<dbReference type="PANTHER" id="PTHR43289:SF6">
    <property type="entry name" value="SERINE_THREONINE-PROTEIN KINASE NEKL-3"/>
    <property type="match status" value="1"/>
</dbReference>
<keyword evidence="5" id="KW-0418">Kinase</keyword>
<dbReference type="Gene3D" id="1.10.510.10">
    <property type="entry name" value="Transferase(Phosphotransferase) domain 1"/>
    <property type="match status" value="1"/>
</dbReference>
<feature type="compositionally biased region" description="Pro residues" evidence="8">
    <location>
        <begin position="314"/>
        <end position="325"/>
    </location>
</feature>
<dbReference type="Gene3D" id="3.30.200.20">
    <property type="entry name" value="Phosphorylase Kinase, domain 1"/>
    <property type="match status" value="1"/>
</dbReference>
<keyword evidence="4 7" id="KW-0547">Nucleotide-binding</keyword>
<evidence type="ECO:0000256" key="8">
    <source>
        <dbReference type="SAM" id="MobiDB-lite"/>
    </source>
</evidence>
<organism evidence="11 12">
    <name type="scientific">Mycobacterium gordonae</name>
    <dbReference type="NCBI Taxonomy" id="1778"/>
    <lineage>
        <taxon>Bacteria</taxon>
        <taxon>Bacillati</taxon>
        <taxon>Actinomycetota</taxon>
        <taxon>Actinomycetes</taxon>
        <taxon>Mycobacteriales</taxon>
        <taxon>Mycobacteriaceae</taxon>
        <taxon>Mycobacterium</taxon>
    </lineage>
</organism>
<keyword evidence="12" id="KW-1185">Reference proteome</keyword>
<dbReference type="InterPro" id="IPR011009">
    <property type="entry name" value="Kinase-like_dom_sf"/>
</dbReference>
<feature type="transmembrane region" description="Helical" evidence="9">
    <location>
        <begin position="347"/>
        <end position="368"/>
    </location>
</feature>
<feature type="region of interest" description="Disordered" evidence="8">
    <location>
        <begin position="308"/>
        <end position="341"/>
    </location>
</feature>
<name>A0A1X1VW98_MYCGO</name>
<comment type="caution">
    <text evidence="11">The sequence shown here is derived from an EMBL/GenBank/DDBJ whole genome shotgun (WGS) entry which is preliminary data.</text>
</comment>
<keyword evidence="3" id="KW-0808">Transferase</keyword>
<sequence length="530" mass="55838">MKISTFEEATDPYSSHSMVETPVGGLQVSEPESVPDQPDEIAGYRIDRVLGRGGMSVVYLGRHSVLGQLAALKVLPRELAGNPDIRARFEREGQTTARLAHPNVVAIYARGETQDGQLWIAMHYVEGTTAEAALRAGSMTPVRALRVVNEVAEVLDYAHRCGIVHQDVKPSNILLGGRPDGRERVVLADFGAAEVVSAASEREHGGALVASFAYTAPEVITGETAIDGRADVYSLGCTFFRLLTGSVPFPGYSTAAAMAHAHVEQAAPKLSALLPWAPPALDEVMSKALAKRPADRYTTAGEFAAAATHALSPSPRPSPTTPLPPRVSVTPVPSRRPAHHPGAKRSMVLLGGAAVAVLVTVVLAWLGLSGHDDRMVTASPPPMTHMSAPSPRKILLPNGYPPGACNPQAPTNPSAEVIMSCGPNQDPGGPISGTYSLARDAQSLQEALAHVIATAATVVCPGNMQSPGPWRRLADPATPKGTLFCGIATDGRPLIAWTFDPDRFLAVVESAPTPDGAALNNLYAWWASHS</sequence>
<dbReference type="InterPro" id="IPR008271">
    <property type="entry name" value="Ser/Thr_kinase_AS"/>
</dbReference>
<dbReference type="EMBL" id="LQOY01000204">
    <property type="protein sequence ID" value="ORV73278.1"/>
    <property type="molecule type" value="Genomic_DNA"/>
</dbReference>
<dbReference type="CDD" id="cd14014">
    <property type="entry name" value="STKc_PknB_like"/>
    <property type="match status" value="1"/>
</dbReference>
<evidence type="ECO:0000256" key="9">
    <source>
        <dbReference type="SAM" id="Phobius"/>
    </source>
</evidence>